<protein>
    <submittedName>
        <fullName evidence="1">Uncharacterized protein</fullName>
    </submittedName>
</protein>
<gene>
    <name evidence="1" type="ORF">LCGC14_3161010</name>
</gene>
<accession>A0A0F8XY19</accession>
<organism evidence="1">
    <name type="scientific">marine sediment metagenome</name>
    <dbReference type="NCBI Taxonomy" id="412755"/>
    <lineage>
        <taxon>unclassified sequences</taxon>
        <taxon>metagenomes</taxon>
        <taxon>ecological metagenomes</taxon>
    </lineage>
</organism>
<dbReference type="EMBL" id="LAZR01069870">
    <property type="protein sequence ID" value="KKK46864.1"/>
    <property type="molecule type" value="Genomic_DNA"/>
</dbReference>
<evidence type="ECO:0000313" key="1">
    <source>
        <dbReference type="EMBL" id="KKK46864.1"/>
    </source>
</evidence>
<comment type="caution">
    <text evidence="1">The sequence shown here is derived from an EMBL/GenBank/DDBJ whole genome shotgun (WGS) entry which is preliminary data.</text>
</comment>
<sequence>LNEEATVNPKLHVRTVWPRQNSRGGYRCEPCKEYPNGWFSWGDDRDIKTPSIRTYRDRNFEYSYQDCRDKGYTLTLIDFGGPKIEWATTHQSRIQHAISLINQMKLITTDESYQCD</sequence>
<reference evidence="1" key="1">
    <citation type="journal article" date="2015" name="Nature">
        <title>Complex archaea that bridge the gap between prokaryotes and eukaryotes.</title>
        <authorList>
            <person name="Spang A."/>
            <person name="Saw J.H."/>
            <person name="Jorgensen S.L."/>
            <person name="Zaremba-Niedzwiedzka K."/>
            <person name="Martijn J."/>
            <person name="Lind A.E."/>
            <person name="van Eijk R."/>
            <person name="Schleper C."/>
            <person name="Guy L."/>
            <person name="Ettema T.J."/>
        </authorList>
    </citation>
    <scope>NUCLEOTIDE SEQUENCE</scope>
</reference>
<dbReference type="AlphaFoldDB" id="A0A0F8XY19"/>
<feature type="non-terminal residue" evidence="1">
    <location>
        <position position="1"/>
    </location>
</feature>
<name>A0A0F8XY19_9ZZZZ</name>
<proteinExistence type="predicted"/>